<dbReference type="InterPro" id="IPR014001">
    <property type="entry name" value="Helicase_ATP-bd"/>
</dbReference>
<evidence type="ECO:0000259" key="2">
    <source>
        <dbReference type="PROSITE" id="PS50882"/>
    </source>
</evidence>
<dbReference type="PROSITE" id="PS50882">
    <property type="entry name" value="YTH"/>
    <property type="match status" value="1"/>
</dbReference>
<dbReference type="InterPro" id="IPR007275">
    <property type="entry name" value="YTH_domain"/>
</dbReference>
<dbReference type="InterPro" id="IPR027417">
    <property type="entry name" value="P-loop_NTPase"/>
</dbReference>
<dbReference type="Pfam" id="PF21010">
    <property type="entry name" value="HA2_C"/>
    <property type="match status" value="1"/>
</dbReference>
<dbReference type="PANTHER" id="PTHR18934:SF213">
    <property type="entry name" value="3'-5' RNA HELICASE YTHDC2"/>
    <property type="match status" value="1"/>
</dbReference>
<evidence type="ECO:0000256" key="1">
    <source>
        <dbReference type="PROSITE-ProRule" id="PRU00023"/>
    </source>
</evidence>
<dbReference type="PROSITE" id="PS51192">
    <property type="entry name" value="HELICASE_ATP_BIND_1"/>
    <property type="match status" value="1"/>
</dbReference>
<accession>A0AAN7PAJ4</accession>
<dbReference type="CDD" id="cd17917">
    <property type="entry name" value="DEXHc_RHA-like"/>
    <property type="match status" value="1"/>
</dbReference>
<evidence type="ECO:0000313" key="5">
    <source>
        <dbReference type="Proteomes" id="UP001353858"/>
    </source>
</evidence>
<dbReference type="AlphaFoldDB" id="A0AAN7PAJ4"/>
<evidence type="ECO:0000313" key="4">
    <source>
        <dbReference type="EMBL" id="KAK4878516.1"/>
    </source>
</evidence>
<dbReference type="Gene3D" id="3.10.590.10">
    <property type="entry name" value="ph1033 like domains"/>
    <property type="match status" value="1"/>
</dbReference>
<dbReference type="Gene3D" id="1.20.120.1080">
    <property type="match status" value="1"/>
</dbReference>
<dbReference type="CDD" id="cd21134">
    <property type="entry name" value="YTH"/>
    <property type="match status" value="1"/>
</dbReference>
<dbReference type="PROSITE" id="PS50088">
    <property type="entry name" value="ANK_REPEAT"/>
    <property type="match status" value="1"/>
</dbReference>
<dbReference type="InterPro" id="IPR036770">
    <property type="entry name" value="Ankyrin_rpt-contain_sf"/>
</dbReference>
<dbReference type="EMBL" id="JARPUR010000004">
    <property type="protein sequence ID" value="KAK4878516.1"/>
    <property type="molecule type" value="Genomic_DNA"/>
</dbReference>
<dbReference type="SMART" id="SM00847">
    <property type="entry name" value="HA2"/>
    <property type="match status" value="1"/>
</dbReference>
<dbReference type="InterPro" id="IPR002110">
    <property type="entry name" value="Ankyrin_rpt"/>
</dbReference>
<proteinExistence type="predicted"/>
<dbReference type="Proteomes" id="UP001353858">
    <property type="component" value="Unassembled WGS sequence"/>
</dbReference>
<sequence length="979" mass="111692">MDLTLNAESFAYFSNARVLTTMYRNADNPTPTVTQNFNKVFNTLDVTSPVFIPRPLSDNYLDYKRNLPIYKHKDDFLKLLLKQQVVMVAAENSTQKSTQIPQFILDDACERKRRCRIICTQPNQLSTFYLSSRVAEERGEYLGSAVGNQIKMRFQYGLSSGLIYCTNDIIVNTLMHHNKGYMCNITHIIIDDVHEHDAYCDLLLVFLKEFLKTNKKLKVVLMTTQANVGQFFSYFDNCTVYPIEEITTNINQFFLDDVLKMFYTGVAIRDDSLFETIMHNCMTLQQDQHFEMLLNLIYANNEYANKQSVNGLTPLIVASITGKYKLVRLLISLGAKLDGSKGYYNNNNIDVPLIRKIIIHVHKYTNGATLVFLPNYEDLLTTKESLLLSLPMDVDQYEIVLMYDTMDPRSCKRALEPCIDKHKIILATSAVQGNVLIPNVSYVIDTGRVEVSNGATTNNTWISQETALDRAKKADKTCFHLYTKEFYQSMRKDESTKMPQSPLHGFCLRTKVLSKPGTSINDFFKLLPKPPPATDVDNAVEDLVILGALNVGYELTVLGSVLSQLSMEPRLGKILIYSVIFKCLDPILTIVASLCYKNPIILPQNVDVNPLRGYYGAFLSDHLVLLRVYQDWQKFKIRGELLAQLRGTGFVNLQITGKTRELNENSDRWPIVKAVLTAGCDSNIYFIEDKEKVSFSKSSVLGDSSYDCSRLCVIHEDAMKEETGLYVQFGTVVTPLTVALMYDPTHINNLNPSKFNLKLFVSVLKELINKKIDNPSYEFNKTEMEFFAIAQDAVCMEDYRYKLPQPNGVGVMPRLFLNVRAKSTQQQLYELYGKHGISVDHNDNASAPPPQNLNTLQRTVFFIIKSPNYKCFYNGVTAKTWIFGQTMKKKLFVNTVQNNMVKLFFSVSESNHFQGVAELVTNNDNTFHLSWISIKMVSFEEIRMNNLKNIYDDDRLVCEGDDGQEIEYETGLQLLNMFL</sequence>
<dbReference type="InterPro" id="IPR007502">
    <property type="entry name" value="Helicase-assoc_dom"/>
</dbReference>
<dbReference type="SUPFAM" id="SSF48403">
    <property type="entry name" value="Ankyrin repeat"/>
    <property type="match status" value="1"/>
</dbReference>
<reference evidence="5" key="1">
    <citation type="submission" date="2023-01" db="EMBL/GenBank/DDBJ databases">
        <title>Key to firefly adult light organ development and bioluminescence: homeobox transcription factors regulate luciferase expression and transportation to peroxisome.</title>
        <authorList>
            <person name="Fu X."/>
        </authorList>
    </citation>
    <scope>NUCLEOTIDE SEQUENCE [LARGE SCALE GENOMIC DNA]</scope>
</reference>
<feature type="repeat" description="ANK" evidence="1">
    <location>
        <begin position="310"/>
        <end position="342"/>
    </location>
</feature>
<dbReference type="PANTHER" id="PTHR18934">
    <property type="entry name" value="ATP-DEPENDENT RNA HELICASE"/>
    <property type="match status" value="1"/>
</dbReference>
<gene>
    <name evidence="4" type="ORF">RN001_011022</name>
</gene>
<keyword evidence="5" id="KW-1185">Reference proteome</keyword>
<name>A0AAN7PAJ4_9COLE</name>
<dbReference type="Gene3D" id="1.25.40.20">
    <property type="entry name" value="Ankyrin repeat-containing domain"/>
    <property type="match status" value="1"/>
</dbReference>
<dbReference type="GO" id="GO:0003723">
    <property type="term" value="F:RNA binding"/>
    <property type="evidence" value="ECO:0007669"/>
    <property type="project" value="InterPro"/>
</dbReference>
<organism evidence="4 5">
    <name type="scientific">Aquatica leii</name>
    <dbReference type="NCBI Taxonomy" id="1421715"/>
    <lineage>
        <taxon>Eukaryota</taxon>
        <taxon>Metazoa</taxon>
        <taxon>Ecdysozoa</taxon>
        <taxon>Arthropoda</taxon>
        <taxon>Hexapoda</taxon>
        <taxon>Insecta</taxon>
        <taxon>Pterygota</taxon>
        <taxon>Neoptera</taxon>
        <taxon>Endopterygota</taxon>
        <taxon>Coleoptera</taxon>
        <taxon>Polyphaga</taxon>
        <taxon>Elateriformia</taxon>
        <taxon>Elateroidea</taxon>
        <taxon>Lampyridae</taxon>
        <taxon>Luciolinae</taxon>
        <taxon>Aquatica</taxon>
    </lineage>
</organism>
<evidence type="ECO:0000259" key="3">
    <source>
        <dbReference type="PROSITE" id="PS51192"/>
    </source>
</evidence>
<dbReference type="Gene3D" id="3.40.50.300">
    <property type="entry name" value="P-loop containing nucleotide triphosphate hydrolases"/>
    <property type="match status" value="2"/>
</dbReference>
<dbReference type="PROSITE" id="PS50297">
    <property type="entry name" value="ANK_REP_REGION"/>
    <property type="match status" value="1"/>
</dbReference>
<keyword evidence="1" id="KW-0040">ANK repeat</keyword>
<feature type="domain" description="Helicase ATP-binding" evidence="3">
    <location>
        <begin position="77"/>
        <end position="244"/>
    </location>
</feature>
<feature type="domain" description="YTH" evidence="2">
    <location>
        <begin position="859"/>
        <end position="978"/>
    </location>
</feature>
<protein>
    <submittedName>
        <fullName evidence="4">Uncharacterized protein</fullName>
    </submittedName>
</protein>
<comment type="caution">
    <text evidence="4">The sequence shown here is derived from an EMBL/GenBank/DDBJ whole genome shotgun (WGS) entry which is preliminary data.</text>
</comment>
<dbReference type="Pfam" id="PF04146">
    <property type="entry name" value="YTH"/>
    <property type="match status" value="1"/>
</dbReference>
<dbReference type="GO" id="GO:0004386">
    <property type="term" value="F:helicase activity"/>
    <property type="evidence" value="ECO:0007669"/>
    <property type="project" value="TreeGrafter"/>
</dbReference>
<dbReference type="SUPFAM" id="SSF52540">
    <property type="entry name" value="P-loop containing nucleoside triphosphate hydrolases"/>
    <property type="match status" value="1"/>
</dbReference>